<evidence type="ECO:0000256" key="1">
    <source>
        <dbReference type="ARBA" id="ARBA00022801"/>
    </source>
</evidence>
<dbReference type="InterPro" id="IPR000639">
    <property type="entry name" value="Epox_hydrolase-like"/>
</dbReference>
<dbReference type="InterPro" id="IPR029058">
    <property type="entry name" value="AB_hydrolase_fold"/>
</dbReference>
<dbReference type="Pfam" id="PF00561">
    <property type="entry name" value="Abhydrolase_1"/>
    <property type="match status" value="1"/>
</dbReference>
<evidence type="ECO:0000313" key="4">
    <source>
        <dbReference type="Proteomes" id="UP001172155"/>
    </source>
</evidence>
<protein>
    <submittedName>
        <fullName evidence="3">Alpha/Beta hydrolase protein</fullName>
    </submittedName>
</protein>
<dbReference type="PANTHER" id="PTHR42977">
    <property type="entry name" value="HYDROLASE-RELATED"/>
    <property type="match status" value="1"/>
</dbReference>
<keyword evidence="1 3" id="KW-0378">Hydrolase</keyword>
<gene>
    <name evidence="3" type="ORF">B0T18DRAFT_389797</name>
</gene>
<dbReference type="AlphaFoldDB" id="A0AA40K8W7"/>
<reference evidence="3" key="1">
    <citation type="submission" date="2023-06" db="EMBL/GenBank/DDBJ databases">
        <title>Genome-scale phylogeny and comparative genomics of the fungal order Sordariales.</title>
        <authorList>
            <consortium name="Lawrence Berkeley National Laboratory"/>
            <person name="Hensen N."/>
            <person name="Bonometti L."/>
            <person name="Westerberg I."/>
            <person name="Brannstrom I.O."/>
            <person name="Guillou S."/>
            <person name="Cros-Aarteil S."/>
            <person name="Calhoun S."/>
            <person name="Haridas S."/>
            <person name="Kuo A."/>
            <person name="Mondo S."/>
            <person name="Pangilinan J."/>
            <person name="Riley R."/>
            <person name="LaButti K."/>
            <person name="Andreopoulos B."/>
            <person name="Lipzen A."/>
            <person name="Chen C."/>
            <person name="Yanf M."/>
            <person name="Daum C."/>
            <person name="Ng V."/>
            <person name="Clum A."/>
            <person name="Steindorff A."/>
            <person name="Ohm R."/>
            <person name="Martin F."/>
            <person name="Silar P."/>
            <person name="Natvig D."/>
            <person name="Lalanne C."/>
            <person name="Gautier V."/>
            <person name="Ament-velasquez S.L."/>
            <person name="Kruys A."/>
            <person name="Hutchinson M.I."/>
            <person name="Powell A.J."/>
            <person name="Barry K."/>
            <person name="Miller A.N."/>
            <person name="Grigoriev I.V."/>
            <person name="Debuchy R."/>
            <person name="Gladieux P."/>
            <person name="Thoren M.H."/>
            <person name="Johannesson H."/>
        </authorList>
    </citation>
    <scope>NUCLEOTIDE SEQUENCE</scope>
    <source>
        <strain evidence="3">SMH3187-1</strain>
    </source>
</reference>
<dbReference type="InterPro" id="IPR051340">
    <property type="entry name" value="Haloalkane_dehalogenase"/>
</dbReference>
<name>A0AA40K8W7_9PEZI</name>
<evidence type="ECO:0000259" key="2">
    <source>
        <dbReference type="Pfam" id="PF00561"/>
    </source>
</evidence>
<dbReference type="InterPro" id="IPR000073">
    <property type="entry name" value="AB_hydrolase_1"/>
</dbReference>
<dbReference type="GO" id="GO:0004301">
    <property type="term" value="F:epoxide hydrolase activity"/>
    <property type="evidence" value="ECO:0007669"/>
    <property type="project" value="TreeGrafter"/>
</dbReference>
<keyword evidence="4" id="KW-1185">Reference proteome</keyword>
<accession>A0AA40K8W7</accession>
<dbReference type="EMBL" id="JAUKUD010000003">
    <property type="protein sequence ID" value="KAK0750374.1"/>
    <property type="molecule type" value="Genomic_DNA"/>
</dbReference>
<organism evidence="3 4">
    <name type="scientific">Schizothecium vesticola</name>
    <dbReference type="NCBI Taxonomy" id="314040"/>
    <lineage>
        <taxon>Eukaryota</taxon>
        <taxon>Fungi</taxon>
        <taxon>Dikarya</taxon>
        <taxon>Ascomycota</taxon>
        <taxon>Pezizomycotina</taxon>
        <taxon>Sordariomycetes</taxon>
        <taxon>Sordariomycetidae</taxon>
        <taxon>Sordariales</taxon>
        <taxon>Schizotheciaceae</taxon>
        <taxon>Schizothecium</taxon>
    </lineage>
</organism>
<dbReference type="Gene3D" id="3.40.50.1820">
    <property type="entry name" value="alpha/beta hydrolase"/>
    <property type="match status" value="1"/>
</dbReference>
<dbReference type="Proteomes" id="UP001172155">
    <property type="component" value="Unassembled WGS sequence"/>
</dbReference>
<comment type="caution">
    <text evidence="3">The sequence shown here is derived from an EMBL/GenBank/DDBJ whole genome shotgun (WGS) entry which is preliminary data.</text>
</comment>
<proteinExistence type="predicted"/>
<feature type="domain" description="AB hydrolase-1" evidence="2">
    <location>
        <begin position="28"/>
        <end position="274"/>
    </location>
</feature>
<evidence type="ECO:0000313" key="3">
    <source>
        <dbReference type="EMBL" id="KAK0750374.1"/>
    </source>
</evidence>
<sequence>MSTTTQSTITVDDGISVFYRASGPPTAPTVLLLHGFPSSSHMFRHLIPLLATRYRVIAPDLPGYGFTVVPASRTYSYTFASLAGTLSAFVSALHLDAQPLALYIFDYGAPVGLRFALSHPGAVSAIVSQNGNAYVEGLAPGFWGGLQKWWASGKKEDGDAVRFVLEMPLTRWQYENGAPDPSKIPPEAPHLDQALMDREGNKEVQLALFYDYRTNVDMYPQFQEYLRESGVPVLTAWGKGDECFIPPGAEAFKRDVKKLETKWLDAGHFALETNEAQMAEWMFEFFDKYEVFK</sequence>
<dbReference type="PANTHER" id="PTHR42977:SF3">
    <property type="entry name" value="AB HYDROLASE-1 DOMAIN-CONTAINING PROTEIN"/>
    <property type="match status" value="1"/>
</dbReference>
<dbReference type="PRINTS" id="PR00412">
    <property type="entry name" value="EPOXHYDRLASE"/>
</dbReference>
<dbReference type="SUPFAM" id="SSF53474">
    <property type="entry name" value="alpha/beta-Hydrolases"/>
    <property type="match status" value="1"/>
</dbReference>